<organism evidence="4 5">
    <name type="scientific">Arthrobacter halodurans</name>
    <dbReference type="NCBI Taxonomy" id="516699"/>
    <lineage>
        <taxon>Bacteria</taxon>
        <taxon>Bacillati</taxon>
        <taxon>Actinomycetota</taxon>
        <taxon>Actinomycetes</taxon>
        <taxon>Micrococcales</taxon>
        <taxon>Micrococcaceae</taxon>
        <taxon>Arthrobacter</taxon>
    </lineage>
</organism>
<keyword evidence="2" id="KW-0560">Oxidoreductase</keyword>
<keyword evidence="2" id="KW-0503">Monooxygenase</keyword>
<name>A0ABV4UNR8_9MICC</name>
<comment type="similarity">
    <text evidence="1 2">Belongs to the cytochrome P450 family.</text>
</comment>
<dbReference type="EMBL" id="JBHDLJ010000004">
    <property type="protein sequence ID" value="MFB0834370.1"/>
    <property type="molecule type" value="Genomic_DNA"/>
</dbReference>
<dbReference type="Gene3D" id="1.10.630.10">
    <property type="entry name" value="Cytochrome P450"/>
    <property type="match status" value="1"/>
</dbReference>
<dbReference type="InterPro" id="IPR036396">
    <property type="entry name" value="Cyt_P450_sf"/>
</dbReference>
<comment type="caution">
    <text evidence="4">The sequence shown here is derived from an EMBL/GenBank/DDBJ whole genome shotgun (WGS) entry which is preliminary data.</text>
</comment>
<dbReference type="PROSITE" id="PS00086">
    <property type="entry name" value="CYTOCHROME_P450"/>
    <property type="match status" value="1"/>
</dbReference>
<keyword evidence="2" id="KW-0479">Metal-binding</keyword>
<dbReference type="Pfam" id="PF00067">
    <property type="entry name" value="p450"/>
    <property type="match status" value="1"/>
</dbReference>
<evidence type="ECO:0000256" key="1">
    <source>
        <dbReference type="ARBA" id="ARBA00010617"/>
    </source>
</evidence>
<dbReference type="InterPro" id="IPR002397">
    <property type="entry name" value="Cyt_P450_B"/>
</dbReference>
<feature type="region of interest" description="Disordered" evidence="3">
    <location>
        <begin position="380"/>
        <end position="447"/>
    </location>
</feature>
<dbReference type="SUPFAM" id="SSF48264">
    <property type="entry name" value="Cytochrome P450"/>
    <property type="match status" value="1"/>
</dbReference>
<evidence type="ECO:0000313" key="4">
    <source>
        <dbReference type="EMBL" id="MFB0834370.1"/>
    </source>
</evidence>
<reference evidence="4 5" key="1">
    <citation type="submission" date="2024-09" db="EMBL/GenBank/DDBJ databases">
        <authorList>
            <person name="Salinas-Garcia M.A."/>
            <person name="Prieme A."/>
        </authorList>
    </citation>
    <scope>NUCLEOTIDE SEQUENCE [LARGE SCALE GENOMIC DNA]</scope>
    <source>
        <strain evidence="4 5">DSM 21081</strain>
    </source>
</reference>
<dbReference type="InterPro" id="IPR001128">
    <property type="entry name" value="Cyt_P450"/>
</dbReference>
<keyword evidence="5" id="KW-1185">Reference proteome</keyword>
<dbReference type="CDD" id="cd20625">
    <property type="entry name" value="CYP164-like"/>
    <property type="match status" value="1"/>
</dbReference>
<evidence type="ECO:0000256" key="2">
    <source>
        <dbReference type="RuleBase" id="RU000461"/>
    </source>
</evidence>
<dbReference type="PRINTS" id="PR00385">
    <property type="entry name" value="P450"/>
</dbReference>
<keyword evidence="2" id="KW-0408">Iron</keyword>
<dbReference type="InterPro" id="IPR017972">
    <property type="entry name" value="Cyt_P450_CS"/>
</dbReference>
<gene>
    <name evidence="4" type="ORF">ACETWP_07205</name>
</gene>
<proteinExistence type="inferred from homology"/>
<evidence type="ECO:0000313" key="5">
    <source>
        <dbReference type="Proteomes" id="UP001575652"/>
    </source>
</evidence>
<dbReference type="Proteomes" id="UP001575652">
    <property type="component" value="Unassembled WGS sequence"/>
</dbReference>
<dbReference type="PANTHER" id="PTHR46696:SF1">
    <property type="entry name" value="CYTOCHROME P450 YJIB-RELATED"/>
    <property type="match status" value="1"/>
</dbReference>
<feature type="region of interest" description="Disordered" evidence="3">
    <location>
        <begin position="61"/>
        <end position="89"/>
    </location>
</feature>
<dbReference type="PRINTS" id="PR00359">
    <property type="entry name" value="BP450"/>
</dbReference>
<evidence type="ECO:0000256" key="3">
    <source>
        <dbReference type="SAM" id="MobiDB-lite"/>
    </source>
</evidence>
<accession>A0ABV4UNR8</accession>
<keyword evidence="2" id="KW-0349">Heme</keyword>
<dbReference type="RefSeq" id="WP_373971537.1">
    <property type="nucleotide sequence ID" value="NZ_JBHDLJ010000004.1"/>
</dbReference>
<protein>
    <submittedName>
        <fullName evidence="4">Cytochrome P450</fullName>
    </submittedName>
</protein>
<dbReference type="PANTHER" id="PTHR46696">
    <property type="entry name" value="P450, PUTATIVE (EUROFUNG)-RELATED"/>
    <property type="match status" value="1"/>
</dbReference>
<sequence>MTAASAWEQVLDYSNRANPYPFHAELRRTPVTKLPDGTYVVSTYAEIASLLHDPRVSSDISRNPAAAAAGATGDDLDGPGMSPTFLSMDPPDHDRFRRIAMRHFGPPTTPGRVAGMEVRMREIVAELIDGMADRNRIDVVDDLAYPLPVTVICELLGVPPGDERRFRVWVDVALQSTDPGLDPETQQKKRAEAGTELGAYMEELVEAHRKSPGNDLLSAMATDDGPEGRMPAEQLVSTGLLLLIAGHETTVNLISNGALTLLRHPHQLQMLRSDPDLAIPMVEELLRYEPPVHFVPFRTALDDIDIAGTTIPAGSSLTLLLAAGNRDPAHFTDPDLFIPERRNNQHLGFGGGIHLCFGAPLARLEAQIALTEFAGRIRNPRLVADPPPYRPSPFLRGPSHLPLDIDGVAGKEHGRPGPGPPPPTPAESHPSPAGTDAQTGPARGLPR</sequence>